<feature type="compositionally biased region" description="Basic residues" evidence="5">
    <location>
        <begin position="97"/>
        <end position="107"/>
    </location>
</feature>
<dbReference type="CDD" id="cd00167">
    <property type="entry name" value="SANT"/>
    <property type="match status" value="1"/>
</dbReference>
<keyword evidence="10" id="KW-1185">Reference proteome</keyword>
<feature type="compositionally biased region" description="Polar residues" evidence="5">
    <location>
        <begin position="10"/>
        <end position="23"/>
    </location>
</feature>
<evidence type="ECO:0000256" key="1">
    <source>
        <dbReference type="ARBA" id="ARBA00023015"/>
    </source>
</evidence>
<feature type="region of interest" description="Disordered" evidence="5">
    <location>
        <begin position="1"/>
        <end position="24"/>
    </location>
</feature>
<proteinExistence type="predicted"/>
<dbReference type="PANTHER" id="PTHR12802:SF155">
    <property type="entry name" value="DEUBIQUITINASE MYSM1"/>
    <property type="match status" value="1"/>
</dbReference>
<reference evidence="9 10" key="1">
    <citation type="submission" date="2020-10" db="EMBL/GenBank/DDBJ databases">
        <title>The Coptis chinensis genome and diversification of protoberbering-type alkaloids.</title>
        <authorList>
            <person name="Wang B."/>
            <person name="Shu S."/>
            <person name="Song C."/>
            <person name="Liu Y."/>
        </authorList>
    </citation>
    <scope>NUCLEOTIDE SEQUENCE [LARGE SCALE GENOMIC DNA]</scope>
    <source>
        <strain evidence="9">HL-2020</strain>
        <tissue evidence="9">Leaf</tissue>
    </source>
</reference>
<dbReference type="Proteomes" id="UP000631114">
    <property type="component" value="Unassembled WGS sequence"/>
</dbReference>
<dbReference type="NCBIfam" id="TIGR01557">
    <property type="entry name" value="myb_SHAQKYF"/>
    <property type="match status" value="1"/>
</dbReference>
<evidence type="ECO:0000259" key="6">
    <source>
        <dbReference type="PROSITE" id="PS50090"/>
    </source>
</evidence>
<evidence type="ECO:0000313" key="10">
    <source>
        <dbReference type="Proteomes" id="UP000631114"/>
    </source>
</evidence>
<dbReference type="InterPro" id="IPR017930">
    <property type="entry name" value="Myb_dom"/>
</dbReference>
<gene>
    <name evidence="9" type="ORF">IFM89_039415</name>
</gene>
<dbReference type="PANTHER" id="PTHR12802">
    <property type="entry name" value="SWI/SNF COMPLEX-RELATED"/>
    <property type="match status" value="1"/>
</dbReference>
<dbReference type="PROSITE" id="PS51294">
    <property type="entry name" value="HTH_MYB"/>
    <property type="match status" value="1"/>
</dbReference>
<evidence type="ECO:0000256" key="2">
    <source>
        <dbReference type="ARBA" id="ARBA00023125"/>
    </source>
</evidence>
<dbReference type="PROSITE" id="PS51293">
    <property type="entry name" value="SANT"/>
    <property type="match status" value="1"/>
</dbReference>
<feature type="domain" description="HTH myb-type" evidence="8">
    <location>
        <begin position="39"/>
        <end position="85"/>
    </location>
</feature>
<dbReference type="AlphaFoldDB" id="A0A835IK32"/>
<accession>A0A835IK32</accession>
<evidence type="ECO:0000259" key="7">
    <source>
        <dbReference type="PROSITE" id="PS51293"/>
    </source>
</evidence>
<dbReference type="SMART" id="SM00717">
    <property type="entry name" value="SANT"/>
    <property type="match status" value="1"/>
</dbReference>
<dbReference type="InterPro" id="IPR001005">
    <property type="entry name" value="SANT/Myb"/>
</dbReference>
<feature type="region of interest" description="Disordered" evidence="5">
    <location>
        <begin position="74"/>
        <end position="114"/>
    </location>
</feature>
<keyword evidence="4" id="KW-0539">Nucleus</keyword>
<dbReference type="SUPFAM" id="SSF46689">
    <property type="entry name" value="Homeodomain-like"/>
    <property type="match status" value="1"/>
</dbReference>
<sequence>MDSRPWLNYSIHTPTTPTPNNVARKTRKPYTLTKEKEYWTDLEHDKFVEAVELFGRDWRKIAAFVGKKTAKQINSHAQKHFKKIKKDGTNEYIPPPRPKKKAAHPYPRKAIQNG</sequence>
<feature type="domain" description="SANT" evidence="7">
    <location>
        <begin position="34"/>
        <end position="85"/>
    </location>
</feature>
<evidence type="ECO:0000256" key="4">
    <source>
        <dbReference type="ARBA" id="ARBA00023242"/>
    </source>
</evidence>
<dbReference type="OrthoDB" id="118550at2759"/>
<evidence type="ECO:0000313" key="9">
    <source>
        <dbReference type="EMBL" id="KAF9618018.1"/>
    </source>
</evidence>
<dbReference type="Gene3D" id="1.10.10.60">
    <property type="entry name" value="Homeodomain-like"/>
    <property type="match status" value="1"/>
</dbReference>
<dbReference type="InterPro" id="IPR006447">
    <property type="entry name" value="Myb_dom_plants"/>
</dbReference>
<protein>
    <submittedName>
        <fullName evidence="9">Uncharacterized protein</fullName>
    </submittedName>
</protein>
<dbReference type="InterPro" id="IPR009057">
    <property type="entry name" value="Homeodomain-like_sf"/>
</dbReference>
<comment type="caution">
    <text evidence="9">The sequence shown here is derived from an EMBL/GenBank/DDBJ whole genome shotgun (WGS) entry which is preliminary data.</text>
</comment>
<feature type="domain" description="Myb-like" evidence="6">
    <location>
        <begin position="31"/>
        <end position="81"/>
    </location>
</feature>
<keyword evidence="2" id="KW-0238">DNA-binding</keyword>
<dbReference type="GO" id="GO:0003677">
    <property type="term" value="F:DNA binding"/>
    <property type="evidence" value="ECO:0007669"/>
    <property type="project" value="UniProtKB-KW"/>
</dbReference>
<evidence type="ECO:0000259" key="8">
    <source>
        <dbReference type="PROSITE" id="PS51294"/>
    </source>
</evidence>
<keyword evidence="1" id="KW-0805">Transcription regulation</keyword>
<dbReference type="Pfam" id="PF00249">
    <property type="entry name" value="Myb_DNA-binding"/>
    <property type="match status" value="1"/>
</dbReference>
<evidence type="ECO:0000256" key="5">
    <source>
        <dbReference type="SAM" id="MobiDB-lite"/>
    </source>
</evidence>
<dbReference type="EMBL" id="JADFTS010000003">
    <property type="protein sequence ID" value="KAF9618018.1"/>
    <property type="molecule type" value="Genomic_DNA"/>
</dbReference>
<dbReference type="PROSITE" id="PS50090">
    <property type="entry name" value="MYB_LIKE"/>
    <property type="match status" value="1"/>
</dbReference>
<dbReference type="InterPro" id="IPR017884">
    <property type="entry name" value="SANT_dom"/>
</dbReference>
<organism evidence="9 10">
    <name type="scientific">Coptis chinensis</name>
    <dbReference type="NCBI Taxonomy" id="261450"/>
    <lineage>
        <taxon>Eukaryota</taxon>
        <taxon>Viridiplantae</taxon>
        <taxon>Streptophyta</taxon>
        <taxon>Embryophyta</taxon>
        <taxon>Tracheophyta</taxon>
        <taxon>Spermatophyta</taxon>
        <taxon>Magnoliopsida</taxon>
        <taxon>Ranunculales</taxon>
        <taxon>Ranunculaceae</taxon>
        <taxon>Coptidoideae</taxon>
        <taxon>Coptis</taxon>
    </lineage>
</organism>
<evidence type="ECO:0000256" key="3">
    <source>
        <dbReference type="ARBA" id="ARBA00023163"/>
    </source>
</evidence>
<keyword evidence="3" id="KW-0804">Transcription</keyword>
<name>A0A835IK32_9MAGN</name>